<dbReference type="AlphaFoldDB" id="V4ADL7"/>
<evidence type="ECO:0000313" key="4">
    <source>
        <dbReference type="Proteomes" id="UP000030746"/>
    </source>
</evidence>
<dbReference type="EMBL" id="KB201705">
    <property type="protein sequence ID" value="ESO94942.1"/>
    <property type="molecule type" value="Genomic_DNA"/>
</dbReference>
<name>V4ADL7_LOTGI</name>
<protein>
    <submittedName>
        <fullName evidence="3">Uncharacterized protein</fullName>
    </submittedName>
</protein>
<dbReference type="KEGG" id="lgi:LOTGIDRAFT_175267"/>
<keyword evidence="4" id="KW-1185">Reference proteome</keyword>
<evidence type="ECO:0000256" key="1">
    <source>
        <dbReference type="SAM" id="MobiDB-lite"/>
    </source>
</evidence>
<dbReference type="CTD" id="20243108"/>
<reference evidence="3 4" key="1">
    <citation type="journal article" date="2013" name="Nature">
        <title>Insights into bilaterian evolution from three spiralian genomes.</title>
        <authorList>
            <person name="Simakov O."/>
            <person name="Marletaz F."/>
            <person name="Cho S.J."/>
            <person name="Edsinger-Gonzales E."/>
            <person name="Havlak P."/>
            <person name="Hellsten U."/>
            <person name="Kuo D.H."/>
            <person name="Larsson T."/>
            <person name="Lv J."/>
            <person name="Arendt D."/>
            <person name="Savage R."/>
            <person name="Osoegawa K."/>
            <person name="de Jong P."/>
            <person name="Grimwood J."/>
            <person name="Chapman J.A."/>
            <person name="Shapiro H."/>
            <person name="Aerts A."/>
            <person name="Otillar R.P."/>
            <person name="Terry A.Y."/>
            <person name="Boore J.L."/>
            <person name="Grigoriev I.V."/>
            <person name="Lindberg D.R."/>
            <person name="Seaver E.C."/>
            <person name="Weisblat D.A."/>
            <person name="Putnam N.H."/>
            <person name="Rokhsar D.S."/>
        </authorList>
    </citation>
    <scope>NUCLEOTIDE SEQUENCE [LARGE SCALE GENOMIC DNA]</scope>
</reference>
<dbReference type="HOGENOM" id="CLU_736279_0_0_1"/>
<feature type="transmembrane region" description="Helical" evidence="2">
    <location>
        <begin position="58"/>
        <end position="79"/>
    </location>
</feature>
<dbReference type="Proteomes" id="UP000030746">
    <property type="component" value="Unassembled WGS sequence"/>
</dbReference>
<dbReference type="RefSeq" id="XP_009054375.1">
    <property type="nucleotide sequence ID" value="XM_009056127.1"/>
</dbReference>
<feature type="region of interest" description="Disordered" evidence="1">
    <location>
        <begin position="120"/>
        <end position="139"/>
    </location>
</feature>
<gene>
    <name evidence="3" type="ORF">LOTGIDRAFT_175267</name>
</gene>
<keyword evidence="2" id="KW-0472">Membrane</keyword>
<proteinExistence type="predicted"/>
<sequence>MPRKCIYSDGKGNTVIMPARKTYFKQPTTITQKTTPSILRDPPPATPNEIKTVELTTIGIAGAAIIVFSLLALLLAAMLNRRRKSIRQPVAIVDNNIDHVYDEIGKQGHLRSCFPLMTKKKGEKPRSSQKRPALHPRRTAETNIYDSIEGYGQCRTPHTEIIQTPDSFHSTVELKNIVEQNKAPNPYFELEKEEVIDSQGHEYSANAYFELENENIPGVDCREKTHPGYFQLEKDISIDSDVPNPYFELENELGETHIPSRRRCSCGNRPNIPDQYTRADLYRPNSVPRMHHTVFSHNRKTIDPGSFPNNIDVSWNQDTDCPTKHHELTSVESKFTNISETPDKNHYCILEREADDNFHNDNQVHTINKDVKNVST</sequence>
<feature type="compositionally biased region" description="Basic residues" evidence="1">
    <location>
        <begin position="120"/>
        <end position="137"/>
    </location>
</feature>
<evidence type="ECO:0000256" key="2">
    <source>
        <dbReference type="SAM" id="Phobius"/>
    </source>
</evidence>
<keyword evidence="2" id="KW-1133">Transmembrane helix</keyword>
<evidence type="ECO:0000313" key="3">
    <source>
        <dbReference type="EMBL" id="ESO94942.1"/>
    </source>
</evidence>
<accession>V4ADL7</accession>
<keyword evidence="2" id="KW-0812">Transmembrane</keyword>
<organism evidence="3 4">
    <name type="scientific">Lottia gigantea</name>
    <name type="common">Giant owl limpet</name>
    <dbReference type="NCBI Taxonomy" id="225164"/>
    <lineage>
        <taxon>Eukaryota</taxon>
        <taxon>Metazoa</taxon>
        <taxon>Spiralia</taxon>
        <taxon>Lophotrochozoa</taxon>
        <taxon>Mollusca</taxon>
        <taxon>Gastropoda</taxon>
        <taxon>Patellogastropoda</taxon>
        <taxon>Lottioidea</taxon>
        <taxon>Lottiidae</taxon>
        <taxon>Lottia</taxon>
    </lineage>
</organism>
<dbReference type="GeneID" id="20243108"/>